<feature type="chain" id="PRO_5027538661" description="Parvulin-like PPIase" evidence="9">
    <location>
        <begin position="28"/>
        <end position="291"/>
    </location>
</feature>
<dbReference type="RefSeq" id="WP_222876407.1">
    <property type="nucleotide sequence ID" value="NZ_AP023361.1"/>
</dbReference>
<comment type="similarity">
    <text evidence="2">Belongs to the PpiC/parvulin rotamase family.</text>
</comment>
<comment type="catalytic activity">
    <reaction evidence="1">
        <text>[protein]-peptidylproline (omega=180) = [protein]-peptidylproline (omega=0)</text>
        <dbReference type="Rhea" id="RHEA:16237"/>
        <dbReference type="Rhea" id="RHEA-COMP:10747"/>
        <dbReference type="Rhea" id="RHEA-COMP:10748"/>
        <dbReference type="ChEBI" id="CHEBI:83833"/>
        <dbReference type="ChEBI" id="CHEBI:83834"/>
        <dbReference type="EC" id="5.2.1.8"/>
    </reaction>
</comment>
<evidence type="ECO:0000313" key="11">
    <source>
        <dbReference type="EMBL" id="BCJ89718.1"/>
    </source>
</evidence>
<evidence type="ECO:0000256" key="2">
    <source>
        <dbReference type="ARBA" id="ARBA00007656"/>
    </source>
</evidence>
<proteinExistence type="inferred from homology"/>
<reference evidence="11 12" key="1">
    <citation type="submission" date="2020-08" db="EMBL/GenBank/DDBJ databases">
        <title>Genome sequence of Rhizobiales bacterium strain IZ6.</title>
        <authorList>
            <person name="Nakai R."/>
            <person name="Naganuma T."/>
        </authorList>
    </citation>
    <scope>NUCLEOTIDE SEQUENCE [LARGE SCALE GENOMIC DNA]</scope>
    <source>
        <strain evidence="11 12">IZ6</strain>
    </source>
</reference>
<dbReference type="Pfam" id="PF13616">
    <property type="entry name" value="Rotamase_3"/>
    <property type="match status" value="1"/>
</dbReference>
<dbReference type="Gene3D" id="1.10.8.1040">
    <property type="match status" value="1"/>
</dbReference>
<dbReference type="AlphaFoldDB" id="A0A6S6QTE2"/>
<dbReference type="PROSITE" id="PS50198">
    <property type="entry name" value="PPIC_PPIASE_2"/>
    <property type="match status" value="1"/>
</dbReference>
<evidence type="ECO:0000256" key="1">
    <source>
        <dbReference type="ARBA" id="ARBA00000971"/>
    </source>
</evidence>
<dbReference type="InterPro" id="IPR050245">
    <property type="entry name" value="PrsA_foldase"/>
</dbReference>
<dbReference type="InterPro" id="IPR046357">
    <property type="entry name" value="PPIase_dom_sf"/>
</dbReference>
<dbReference type="Gene3D" id="3.10.50.40">
    <property type="match status" value="1"/>
</dbReference>
<dbReference type="SUPFAM" id="SSF54534">
    <property type="entry name" value="FKBP-like"/>
    <property type="match status" value="1"/>
</dbReference>
<evidence type="ECO:0000256" key="6">
    <source>
        <dbReference type="ARBA" id="ARBA00030642"/>
    </source>
</evidence>
<evidence type="ECO:0000256" key="8">
    <source>
        <dbReference type="PROSITE-ProRule" id="PRU00278"/>
    </source>
</evidence>
<evidence type="ECO:0000256" key="7">
    <source>
        <dbReference type="ARBA" id="ARBA00031484"/>
    </source>
</evidence>
<accession>A0A6S6QTE2</accession>
<feature type="domain" description="PpiC" evidence="10">
    <location>
        <begin position="145"/>
        <end position="235"/>
    </location>
</feature>
<dbReference type="PANTHER" id="PTHR47245">
    <property type="entry name" value="PEPTIDYLPROLYL ISOMERASE"/>
    <property type="match status" value="1"/>
</dbReference>
<keyword evidence="9" id="KW-0732">Signal</keyword>
<keyword evidence="5 8" id="KW-0697">Rotamase</keyword>
<evidence type="ECO:0000256" key="9">
    <source>
        <dbReference type="SAM" id="SignalP"/>
    </source>
</evidence>
<evidence type="ECO:0000256" key="4">
    <source>
        <dbReference type="ARBA" id="ARBA00018370"/>
    </source>
</evidence>
<keyword evidence="12" id="KW-1185">Reference proteome</keyword>
<dbReference type="PANTHER" id="PTHR47245:SF2">
    <property type="entry name" value="PEPTIDYL-PROLYL CIS-TRANS ISOMERASE HP_0175-RELATED"/>
    <property type="match status" value="1"/>
</dbReference>
<dbReference type="Proteomes" id="UP000515317">
    <property type="component" value="Chromosome"/>
</dbReference>
<evidence type="ECO:0000259" key="10">
    <source>
        <dbReference type="PROSITE" id="PS50198"/>
    </source>
</evidence>
<protein>
    <recommendedName>
        <fullName evidence="4">Parvulin-like PPIase</fullName>
        <ecNumber evidence="3">5.2.1.8</ecNumber>
    </recommendedName>
    <alternativeName>
        <fullName evidence="6">Peptidyl-prolyl cis-trans isomerase plp</fullName>
    </alternativeName>
    <alternativeName>
        <fullName evidence="7">Rotamase plp</fullName>
    </alternativeName>
</protein>
<evidence type="ECO:0000256" key="5">
    <source>
        <dbReference type="ARBA" id="ARBA00023110"/>
    </source>
</evidence>
<dbReference type="InterPro" id="IPR000297">
    <property type="entry name" value="PPIase_PpiC"/>
</dbReference>
<evidence type="ECO:0000256" key="3">
    <source>
        <dbReference type="ARBA" id="ARBA00013194"/>
    </source>
</evidence>
<name>A0A6S6QTE2_9HYPH</name>
<gene>
    <name evidence="11" type="ORF">IZ6_04530</name>
</gene>
<evidence type="ECO:0000313" key="12">
    <source>
        <dbReference type="Proteomes" id="UP000515317"/>
    </source>
</evidence>
<organism evidence="11 12">
    <name type="scientific">Terrihabitans soli</name>
    <dbReference type="NCBI Taxonomy" id="708113"/>
    <lineage>
        <taxon>Bacteria</taxon>
        <taxon>Pseudomonadati</taxon>
        <taxon>Pseudomonadota</taxon>
        <taxon>Alphaproteobacteria</taxon>
        <taxon>Hyphomicrobiales</taxon>
        <taxon>Terrihabitans</taxon>
    </lineage>
</organism>
<dbReference type="EMBL" id="AP023361">
    <property type="protein sequence ID" value="BCJ89718.1"/>
    <property type="molecule type" value="Genomic_DNA"/>
</dbReference>
<dbReference type="GO" id="GO:0003755">
    <property type="term" value="F:peptidyl-prolyl cis-trans isomerase activity"/>
    <property type="evidence" value="ECO:0007669"/>
    <property type="project" value="UniProtKB-KW"/>
</dbReference>
<dbReference type="InterPro" id="IPR027304">
    <property type="entry name" value="Trigger_fact/SurA_dom_sf"/>
</dbReference>
<dbReference type="KEGG" id="tso:IZ6_04530"/>
<feature type="signal peptide" evidence="9">
    <location>
        <begin position="1"/>
        <end position="27"/>
    </location>
</feature>
<sequence>MIRELLGRPGRSALILALALSASAALAQTPPATAPADPNAVVATVNGEKLTEREVQLALQELPQNSGSPEEQREEIIGFLINAKLVAKAARDAKMDQGADYDIKLEFGRQRVLMQTYLEKAAKEGVTEEAVKKVFDDTIKEMKPEEEIRARHILVETEEEAKKVADRIKAGEDFAAIAKEVSKDPGSGAEGGDLGYFAKGNMVPEFGEAAEKLEVGKVSDPVKSQYGWHIIKVEDKRTKPLPKFEDVRAQIEEYVSRRAQQEAVKKLLDAAKIERVGAPVKKLEETPAPAK</sequence>
<dbReference type="EC" id="5.2.1.8" evidence="3"/>
<keyword evidence="8 11" id="KW-0413">Isomerase</keyword>
<dbReference type="SUPFAM" id="SSF109998">
    <property type="entry name" value="Triger factor/SurA peptide-binding domain-like"/>
    <property type="match status" value="1"/>
</dbReference>